<feature type="non-terminal residue" evidence="4">
    <location>
        <position position="1"/>
    </location>
</feature>
<keyword evidence="3" id="KW-0862">Zinc</keyword>
<evidence type="ECO:0000313" key="4">
    <source>
        <dbReference type="EMBL" id="CAK0794166.1"/>
    </source>
</evidence>
<evidence type="ECO:0000256" key="1">
    <source>
        <dbReference type="ARBA" id="ARBA00022723"/>
    </source>
</evidence>
<dbReference type="EMBL" id="CAUYUJ010001107">
    <property type="protein sequence ID" value="CAK0794166.1"/>
    <property type="molecule type" value="Genomic_DNA"/>
</dbReference>
<dbReference type="PANTHER" id="PTHR14493:SF50">
    <property type="entry name" value="RING FINGER PROTEIN UNKEMPT"/>
    <property type="match status" value="1"/>
</dbReference>
<evidence type="ECO:0008006" key="6">
    <source>
        <dbReference type="Google" id="ProtNLM"/>
    </source>
</evidence>
<evidence type="ECO:0000256" key="3">
    <source>
        <dbReference type="ARBA" id="ARBA00022833"/>
    </source>
</evidence>
<dbReference type="Gene3D" id="3.30.1370.210">
    <property type="match status" value="1"/>
</dbReference>
<dbReference type="PANTHER" id="PTHR14493">
    <property type="entry name" value="UNKEMPT FAMILY MEMBER"/>
    <property type="match status" value="1"/>
</dbReference>
<keyword evidence="1" id="KW-0479">Metal-binding</keyword>
<sequence>QYSHDAAWRRRNPHKHHYSPAMCSELGACAAGAACPFAHSADEQNYHPTVYKTVMCPGDDKCGGHYCPYAHTAKELRAVLGADEGPAGADALALVAWAPGAGGVAALAADGRG</sequence>
<evidence type="ECO:0000313" key="5">
    <source>
        <dbReference type="Proteomes" id="UP001189429"/>
    </source>
</evidence>
<proteinExistence type="predicted"/>
<reference evidence="4" key="1">
    <citation type="submission" date="2023-10" db="EMBL/GenBank/DDBJ databases">
        <authorList>
            <person name="Chen Y."/>
            <person name="Shah S."/>
            <person name="Dougan E. K."/>
            <person name="Thang M."/>
            <person name="Chan C."/>
        </authorList>
    </citation>
    <scope>NUCLEOTIDE SEQUENCE [LARGE SCALE GENOMIC DNA]</scope>
</reference>
<feature type="non-terminal residue" evidence="4">
    <location>
        <position position="113"/>
    </location>
</feature>
<organism evidence="4 5">
    <name type="scientific">Prorocentrum cordatum</name>
    <dbReference type="NCBI Taxonomy" id="2364126"/>
    <lineage>
        <taxon>Eukaryota</taxon>
        <taxon>Sar</taxon>
        <taxon>Alveolata</taxon>
        <taxon>Dinophyceae</taxon>
        <taxon>Prorocentrales</taxon>
        <taxon>Prorocentraceae</taxon>
        <taxon>Prorocentrum</taxon>
    </lineage>
</organism>
<keyword evidence="5" id="KW-1185">Reference proteome</keyword>
<protein>
    <recommendedName>
        <fullName evidence="6">C3H1-type domain-containing protein</fullName>
    </recommendedName>
</protein>
<keyword evidence="2" id="KW-0863">Zinc-finger</keyword>
<dbReference type="Proteomes" id="UP001189429">
    <property type="component" value="Unassembled WGS sequence"/>
</dbReference>
<evidence type="ECO:0000256" key="2">
    <source>
        <dbReference type="ARBA" id="ARBA00022771"/>
    </source>
</evidence>
<gene>
    <name evidence="4" type="ORF">PCOR1329_LOCUS4243</name>
</gene>
<accession>A0ABN9PRE6</accession>
<comment type="caution">
    <text evidence="4">The sequence shown here is derived from an EMBL/GenBank/DDBJ whole genome shotgun (WGS) entry which is preliminary data.</text>
</comment>
<dbReference type="InterPro" id="IPR045234">
    <property type="entry name" value="Unkempt-like"/>
</dbReference>
<name>A0ABN9PRE6_9DINO</name>